<dbReference type="Gene3D" id="1.10.10.10">
    <property type="entry name" value="Winged helix-like DNA-binding domain superfamily/Winged helix DNA-binding domain"/>
    <property type="match status" value="1"/>
</dbReference>
<dbReference type="InterPro" id="IPR036390">
    <property type="entry name" value="WH_DNA-bd_sf"/>
</dbReference>
<dbReference type="PANTHER" id="PTHR30579">
    <property type="entry name" value="TRANSCRIPTIONAL REGULATOR"/>
    <property type="match status" value="1"/>
</dbReference>
<dbReference type="SUPFAM" id="SSF53850">
    <property type="entry name" value="Periplasmic binding protein-like II"/>
    <property type="match status" value="1"/>
</dbReference>
<evidence type="ECO:0000256" key="4">
    <source>
        <dbReference type="ARBA" id="ARBA00023163"/>
    </source>
</evidence>
<evidence type="ECO:0000313" key="7">
    <source>
        <dbReference type="Proteomes" id="UP001299876"/>
    </source>
</evidence>
<keyword evidence="7" id="KW-1185">Reference proteome</keyword>
<dbReference type="InterPro" id="IPR000847">
    <property type="entry name" value="LysR_HTH_N"/>
</dbReference>
<dbReference type="PROSITE" id="PS50931">
    <property type="entry name" value="HTH_LYSR"/>
    <property type="match status" value="1"/>
</dbReference>
<evidence type="ECO:0000256" key="2">
    <source>
        <dbReference type="ARBA" id="ARBA00023015"/>
    </source>
</evidence>
<dbReference type="Pfam" id="PF03466">
    <property type="entry name" value="LysR_substrate"/>
    <property type="match status" value="1"/>
</dbReference>
<comment type="similarity">
    <text evidence="1">Belongs to the LysR transcriptional regulatory family.</text>
</comment>
<dbReference type="PANTHER" id="PTHR30579:SF7">
    <property type="entry name" value="HTH-TYPE TRANSCRIPTIONAL REGULATOR LRHA-RELATED"/>
    <property type="match status" value="1"/>
</dbReference>
<evidence type="ECO:0000259" key="5">
    <source>
        <dbReference type="PROSITE" id="PS50931"/>
    </source>
</evidence>
<dbReference type="SUPFAM" id="SSF46785">
    <property type="entry name" value="Winged helix' DNA-binding domain"/>
    <property type="match status" value="1"/>
</dbReference>
<keyword evidence="2" id="KW-0805">Transcription regulation</keyword>
<dbReference type="Gene3D" id="3.40.190.10">
    <property type="entry name" value="Periplasmic binding protein-like II"/>
    <property type="match status" value="2"/>
</dbReference>
<evidence type="ECO:0000256" key="1">
    <source>
        <dbReference type="ARBA" id="ARBA00009437"/>
    </source>
</evidence>
<dbReference type="InterPro" id="IPR036388">
    <property type="entry name" value="WH-like_DNA-bd_sf"/>
</dbReference>
<feature type="domain" description="HTH lysR-type" evidence="5">
    <location>
        <begin position="1"/>
        <end position="34"/>
    </location>
</feature>
<keyword evidence="4" id="KW-0804">Transcription</keyword>
<dbReference type="InterPro" id="IPR005119">
    <property type="entry name" value="LysR_subst-bd"/>
</dbReference>
<gene>
    <name evidence="6" type="ORF">L9059_12910</name>
</gene>
<reference evidence="6 7" key="1">
    <citation type="submission" date="2022-02" db="EMBL/GenBank/DDBJ databases">
        <title>Comparative genomics of the first Antarctic Pseudomonas spp. capable of biotransforming 2,4,6-Trinitrotoluene.</title>
        <authorList>
            <person name="Cabrera M.A."/>
            <person name="Marquez S.L."/>
            <person name="Perez-Donoso J.M."/>
        </authorList>
    </citation>
    <scope>NUCLEOTIDE SEQUENCE [LARGE SCALE GENOMIC DNA]</scope>
    <source>
        <strain evidence="6 7">TNT19</strain>
    </source>
</reference>
<evidence type="ECO:0000256" key="3">
    <source>
        <dbReference type="ARBA" id="ARBA00023125"/>
    </source>
</evidence>
<accession>A0ABT0F057</accession>
<dbReference type="EMBL" id="JAKNRW010000008">
    <property type="protein sequence ID" value="MCK1791067.1"/>
    <property type="molecule type" value="Genomic_DNA"/>
</dbReference>
<organism evidence="6 7">
    <name type="scientific">Pseudomonas violetae</name>
    <dbReference type="NCBI Taxonomy" id="2915813"/>
    <lineage>
        <taxon>Bacteria</taxon>
        <taxon>Pseudomonadati</taxon>
        <taxon>Pseudomonadota</taxon>
        <taxon>Gammaproteobacteria</taxon>
        <taxon>Pseudomonadales</taxon>
        <taxon>Pseudomonadaceae</taxon>
        <taxon>Pseudomonas</taxon>
    </lineage>
</organism>
<proteinExistence type="inferred from homology"/>
<dbReference type="Pfam" id="PF00126">
    <property type="entry name" value="HTH_1"/>
    <property type="match status" value="1"/>
</dbReference>
<evidence type="ECO:0000313" key="6">
    <source>
        <dbReference type="EMBL" id="MCK1791067.1"/>
    </source>
</evidence>
<protein>
    <submittedName>
        <fullName evidence="6">LysR substrate-binding domain-containing protein</fullName>
    </submittedName>
</protein>
<sequence length="304" mass="32875">MNKSPSAVSLHVRRLEAVAGERLLERDNQTVSLTPLGRRFALQSAELLRLHDGLLASFIVPVASGRVRLGISEEYAGAVLACTLPHLTADFPYIELEVETGASGRLNTRLQSGQLDMALLVASADVAAPQTRCMKTFGITQPVWVAAHDFIQDITKPVPLALHGKGCPYRSVAVDALTQQGRRWRAVIMSAGVIALEAAIEAGLAIGIVDRARVRQGMRVLTAADGFPELPLHELRLMLAPGELSEAGEVLVRLISHGFECQRVRSVVGNCLWPRLLTFAALLGGWLCSGMGRMVNESFRSCSH</sequence>
<name>A0ABT0F057_9PSED</name>
<dbReference type="InterPro" id="IPR050176">
    <property type="entry name" value="LTTR"/>
</dbReference>
<comment type="caution">
    <text evidence="6">The sequence shown here is derived from an EMBL/GenBank/DDBJ whole genome shotgun (WGS) entry which is preliminary data.</text>
</comment>
<dbReference type="Proteomes" id="UP001299876">
    <property type="component" value="Unassembled WGS sequence"/>
</dbReference>
<keyword evidence="3" id="KW-0238">DNA-binding</keyword>